<dbReference type="AlphaFoldDB" id="A0A4R6J886"/>
<dbReference type="GO" id="GO:0005524">
    <property type="term" value="F:ATP binding"/>
    <property type="evidence" value="ECO:0007669"/>
    <property type="project" value="UniProtKB-KW"/>
</dbReference>
<name>A0A4R6J886_9ACTN</name>
<evidence type="ECO:0000256" key="2">
    <source>
        <dbReference type="ARBA" id="ARBA00012438"/>
    </source>
</evidence>
<feature type="region of interest" description="Disordered" evidence="9">
    <location>
        <begin position="396"/>
        <end position="461"/>
    </location>
</feature>
<dbReference type="GO" id="GO:0016020">
    <property type="term" value="C:membrane"/>
    <property type="evidence" value="ECO:0007669"/>
    <property type="project" value="InterPro"/>
</dbReference>
<feature type="transmembrane region" description="Helical" evidence="10">
    <location>
        <begin position="164"/>
        <end position="186"/>
    </location>
</feature>
<dbReference type="PANTHER" id="PTHR24421:SF10">
    <property type="entry name" value="NITRATE_NITRITE SENSOR PROTEIN NARQ"/>
    <property type="match status" value="1"/>
</dbReference>
<keyword evidence="4" id="KW-0808">Transferase</keyword>
<comment type="caution">
    <text evidence="12">The sequence shown here is derived from an EMBL/GenBank/DDBJ whole genome shotgun (WGS) entry which is preliminary data.</text>
</comment>
<dbReference type="GO" id="GO:0046983">
    <property type="term" value="F:protein dimerization activity"/>
    <property type="evidence" value="ECO:0007669"/>
    <property type="project" value="InterPro"/>
</dbReference>
<dbReference type="CDD" id="cd16917">
    <property type="entry name" value="HATPase_UhpB-NarQ-NarX-like"/>
    <property type="match status" value="1"/>
</dbReference>
<dbReference type="SMART" id="SM00387">
    <property type="entry name" value="HATPase_c"/>
    <property type="match status" value="1"/>
</dbReference>
<keyword evidence="10" id="KW-0812">Transmembrane</keyword>
<dbReference type="EMBL" id="SNWR01000002">
    <property type="protein sequence ID" value="TDO31803.1"/>
    <property type="molecule type" value="Genomic_DNA"/>
</dbReference>
<keyword evidence="8" id="KW-0902">Two-component regulatory system</keyword>
<dbReference type="Proteomes" id="UP000294901">
    <property type="component" value="Unassembled WGS sequence"/>
</dbReference>
<dbReference type="InterPro" id="IPR011712">
    <property type="entry name" value="Sig_transdc_His_kin_sub3_dim/P"/>
</dbReference>
<evidence type="ECO:0000256" key="3">
    <source>
        <dbReference type="ARBA" id="ARBA00022553"/>
    </source>
</evidence>
<evidence type="ECO:0000256" key="8">
    <source>
        <dbReference type="ARBA" id="ARBA00023012"/>
    </source>
</evidence>
<feature type="transmembrane region" description="Helical" evidence="10">
    <location>
        <begin position="88"/>
        <end position="105"/>
    </location>
</feature>
<dbReference type="Pfam" id="PF02518">
    <property type="entry name" value="HATPase_c"/>
    <property type="match status" value="1"/>
</dbReference>
<dbReference type="Gene3D" id="1.20.5.1930">
    <property type="match status" value="1"/>
</dbReference>
<keyword evidence="10" id="KW-1133">Transmembrane helix</keyword>
<dbReference type="InterPro" id="IPR036890">
    <property type="entry name" value="HATPase_C_sf"/>
</dbReference>
<keyword evidence="6 12" id="KW-0418">Kinase</keyword>
<evidence type="ECO:0000313" key="13">
    <source>
        <dbReference type="Proteomes" id="UP000294901"/>
    </source>
</evidence>
<evidence type="ECO:0000256" key="1">
    <source>
        <dbReference type="ARBA" id="ARBA00000085"/>
    </source>
</evidence>
<accession>A0A4R6J886</accession>
<dbReference type="InterPro" id="IPR050482">
    <property type="entry name" value="Sensor_HK_TwoCompSys"/>
</dbReference>
<evidence type="ECO:0000256" key="10">
    <source>
        <dbReference type="SAM" id="Phobius"/>
    </source>
</evidence>
<keyword evidence="5" id="KW-0547">Nucleotide-binding</keyword>
<keyword evidence="10" id="KW-0472">Membrane</keyword>
<feature type="domain" description="Histidine kinase/HSP90-like ATPase" evidence="11">
    <location>
        <begin position="646"/>
        <end position="735"/>
    </location>
</feature>
<evidence type="ECO:0000256" key="5">
    <source>
        <dbReference type="ARBA" id="ARBA00022741"/>
    </source>
</evidence>
<dbReference type="EC" id="2.7.13.3" evidence="2"/>
<feature type="transmembrane region" description="Helical" evidence="10">
    <location>
        <begin position="34"/>
        <end position="51"/>
    </location>
</feature>
<dbReference type="Pfam" id="PF07730">
    <property type="entry name" value="HisKA_3"/>
    <property type="match status" value="1"/>
</dbReference>
<keyword evidence="7" id="KW-0067">ATP-binding</keyword>
<comment type="catalytic activity">
    <reaction evidence="1">
        <text>ATP + protein L-histidine = ADP + protein N-phospho-L-histidine.</text>
        <dbReference type="EC" id="2.7.13.3"/>
    </reaction>
</comment>
<dbReference type="PANTHER" id="PTHR24421">
    <property type="entry name" value="NITRATE/NITRITE SENSOR PROTEIN NARX-RELATED"/>
    <property type="match status" value="1"/>
</dbReference>
<dbReference type="InterPro" id="IPR003594">
    <property type="entry name" value="HATPase_dom"/>
</dbReference>
<evidence type="ECO:0000256" key="7">
    <source>
        <dbReference type="ARBA" id="ARBA00022840"/>
    </source>
</evidence>
<reference evidence="12 13" key="1">
    <citation type="submission" date="2019-03" db="EMBL/GenBank/DDBJ databases">
        <title>Sequencing the genomes of 1000 actinobacteria strains.</title>
        <authorList>
            <person name="Klenk H.-P."/>
        </authorList>
    </citation>
    <scope>NUCLEOTIDE SEQUENCE [LARGE SCALE GENOMIC DNA]</scope>
    <source>
        <strain evidence="12 13">DSM 43805</strain>
    </source>
</reference>
<protein>
    <recommendedName>
        <fullName evidence="2">histidine kinase</fullName>
        <ecNumber evidence="2">2.7.13.3</ecNumber>
    </recommendedName>
</protein>
<organism evidence="12 13">
    <name type="scientific">Paractinoplanes brasiliensis</name>
    <dbReference type="NCBI Taxonomy" id="52695"/>
    <lineage>
        <taxon>Bacteria</taxon>
        <taxon>Bacillati</taxon>
        <taxon>Actinomycetota</taxon>
        <taxon>Actinomycetes</taxon>
        <taxon>Micromonosporales</taxon>
        <taxon>Micromonosporaceae</taxon>
        <taxon>Paractinoplanes</taxon>
    </lineage>
</organism>
<feature type="transmembrane region" description="Helical" evidence="10">
    <location>
        <begin position="239"/>
        <end position="259"/>
    </location>
</feature>
<evidence type="ECO:0000313" key="12">
    <source>
        <dbReference type="EMBL" id="TDO31803.1"/>
    </source>
</evidence>
<keyword evidence="13" id="KW-1185">Reference proteome</keyword>
<sequence>MVVAWAACGVAVLAAAGAVTLGAANGVPVAAKSHLLFVMTCAAAGALVAGARPRNAIGWALLLSAVSFALLELNGEWAYRGGSAWPETWLWVPANLGMAVVPLLFPDGRPAGRRWWWLLGPAGVVAAAAAVLGAVRPGPSGQVRLDDGIANPLGVAGLGPAADFAATMFTLTAGLIFVIGSGTVLWRARHAGEERRRQIKWVAWAAAMAAAVVLARLLAGLLDDDPGSVWPRAATVWELAGAVAVSLLPAALTVAVLRHRLYDIDVLIARTLLYGTLSALLLGAYALITAYLGALLGRSASLTVAVPAAAAVAVAFAPLRDRLQRGIAVLLHGRHEEPYVILARLGRRLEDAVAPSAVLPLIAETVAETLQLDYVAVSGTAVGSLPPAEALPFQDSDTAACPVPPGATLTHQNTATGPVPPGATLTHQNTATGPVPPGAALTHQESDTAVGPVPPGATLTHQESDTAVGSLPPGVTPARLSLTHQGEEVGVLTMWPDPARRRRPVLDEHLLADLARQVGAAVHSVRLADDLRRSRERLVMAREEERRRLRRDLHDGLGPTLAALTMRAEAAQDAAPSAVKNLLARIVDDAEAAVVDVRRLVEGLRPPALDSLGLAGALTAHLAGLPSGAPPVRLVAPAALPALPAATEVAAYRIAVEAVTNVCRHSGAASASVRLDVDGDRLIVEIWDDGGGASGVREGTGLVSMRERADELGGRLAWSSGPGGTRIRAELPASAPSLGSPATHLLFCPAPSAPASEGESWRSSAR</sequence>
<evidence type="ECO:0000256" key="6">
    <source>
        <dbReference type="ARBA" id="ARBA00022777"/>
    </source>
</evidence>
<evidence type="ECO:0000256" key="9">
    <source>
        <dbReference type="SAM" id="MobiDB-lite"/>
    </source>
</evidence>
<gene>
    <name evidence="12" type="ORF">C8E87_7236</name>
</gene>
<feature type="transmembrane region" description="Helical" evidence="10">
    <location>
        <begin position="198"/>
        <end position="219"/>
    </location>
</feature>
<evidence type="ECO:0000259" key="11">
    <source>
        <dbReference type="SMART" id="SM00387"/>
    </source>
</evidence>
<feature type="transmembrane region" description="Helical" evidence="10">
    <location>
        <begin position="117"/>
        <end position="135"/>
    </location>
</feature>
<keyword evidence="3" id="KW-0597">Phosphoprotein</keyword>
<feature type="transmembrane region" description="Helical" evidence="10">
    <location>
        <begin position="56"/>
        <end position="73"/>
    </location>
</feature>
<proteinExistence type="predicted"/>
<dbReference type="SUPFAM" id="SSF55874">
    <property type="entry name" value="ATPase domain of HSP90 chaperone/DNA topoisomerase II/histidine kinase"/>
    <property type="match status" value="1"/>
</dbReference>
<evidence type="ECO:0000256" key="4">
    <source>
        <dbReference type="ARBA" id="ARBA00022679"/>
    </source>
</evidence>
<feature type="transmembrane region" description="Helical" evidence="10">
    <location>
        <begin position="271"/>
        <end position="294"/>
    </location>
</feature>
<dbReference type="Gene3D" id="3.30.565.10">
    <property type="entry name" value="Histidine kinase-like ATPase, C-terminal domain"/>
    <property type="match status" value="1"/>
</dbReference>
<dbReference type="GO" id="GO:0000155">
    <property type="term" value="F:phosphorelay sensor kinase activity"/>
    <property type="evidence" value="ECO:0007669"/>
    <property type="project" value="InterPro"/>
</dbReference>